<dbReference type="EMBL" id="VSSQ01003566">
    <property type="protein sequence ID" value="MPM21314.1"/>
    <property type="molecule type" value="Genomic_DNA"/>
</dbReference>
<comment type="caution">
    <text evidence="1">The sequence shown here is derived from an EMBL/GenBank/DDBJ whole genome shotgun (WGS) entry which is preliminary data.</text>
</comment>
<proteinExistence type="predicted"/>
<dbReference type="InterPro" id="IPR045527">
    <property type="entry name" value="DUF6470"/>
</dbReference>
<sequence>MLCLNIRQTPAQVAITTQNSRLQLRTTQAELEMQSSPATLEIRQAKGEFEMDFTQFRYSIGIKNLQDFSRDFAQEGKQAALEAIGKIVADGNRLARIESGENAVVNMAADSVFSPEGQLEWTKIEPPSINYRYDSAKIDVIQGKLDINVNRGTVENLTQLGNVDIQMKQYQSVKFWTTENKYDLKA</sequence>
<name>A0A644Y551_9ZZZZ</name>
<reference evidence="1" key="1">
    <citation type="submission" date="2019-08" db="EMBL/GenBank/DDBJ databases">
        <authorList>
            <person name="Kucharzyk K."/>
            <person name="Murdoch R.W."/>
            <person name="Higgins S."/>
            <person name="Loffler F."/>
        </authorList>
    </citation>
    <scope>NUCLEOTIDE SEQUENCE</scope>
</reference>
<accession>A0A644Y551</accession>
<evidence type="ECO:0000313" key="1">
    <source>
        <dbReference type="EMBL" id="MPM21314.1"/>
    </source>
</evidence>
<gene>
    <name evidence="1" type="ORF">SDC9_67758</name>
</gene>
<protein>
    <submittedName>
        <fullName evidence="1">Uncharacterized protein</fullName>
    </submittedName>
</protein>
<dbReference type="AlphaFoldDB" id="A0A644Y551"/>
<organism evidence="1">
    <name type="scientific">bioreactor metagenome</name>
    <dbReference type="NCBI Taxonomy" id="1076179"/>
    <lineage>
        <taxon>unclassified sequences</taxon>
        <taxon>metagenomes</taxon>
        <taxon>ecological metagenomes</taxon>
    </lineage>
</organism>
<dbReference type="Pfam" id="PF20074">
    <property type="entry name" value="DUF6470"/>
    <property type="match status" value="1"/>
</dbReference>